<name>A0AA88LIA8_CHASR</name>
<organism evidence="7 8">
    <name type="scientific">Channa striata</name>
    <name type="common">Snakehead murrel</name>
    <name type="synonym">Ophicephalus striatus</name>
    <dbReference type="NCBI Taxonomy" id="64152"/>
    <lineage>
        <taxon>Eukaryota</taxon>
        <taxon>Metazoa</taxon>
        <taxon>Chordata</taxon>
        <taxon>Craniata</taxon>
        <taxon>Vertebrata</taxon>
        <taxon>Euteleostomi</taxon>
        <taxon>Actinopterygii</taxon>
        <taxon>Neopterygii</taxon>
        <taxon>Teleostei</taxon>
        <taxon>Neoteleostei</taxon>
        <taxon>Acanthomorphata</taxon>
        <taxon>Anabantaria</taxon>
        <taxon>Anabantiformes</taxon>
        <taxon>Channoidei</taxon>
        <taxon>Channidae</taxon>
        <taxon>Channa</taxon>
    </lineage>
</organism>
<dbReference type="InterPro" id="IPR013106">
    <property type="entry name" value="Ig_V-set"/>
</dbReference>
<keyword evidence="4" id="KW-1133">Transmembrane helix</keyword>
<dbReference type="AlphaFoldDB" id="A0AA88LIA8"/>
<evidence type="ECO:0000256" key="4">
    <source>
        <dbReference type="SAM" id="Phobius"/>
    </source>
</evidence>
<dbReference type="Gene3D" id="2.60.40.10">
    <property type="entry name" value="Immunoglobulins"/>
    <property type="match status" value="1"/>
</dbReference>
<protein>
    <recommendedName>
        <fullName evidence="6">Ig-like domain-containing protein</fullName>
    </recommendedName>
</protein>
<sequence length="199" mass="22124">MCDATKFFFVCLLTRFLLHFTCEEIKAKPGDDVTLQCQGPREEAIELLVWSKPDLGSEDYIVFYFRDERSYEKYQHPLFQGRVELRDPQMKEGDMSVILKNVHINDSGTYECYFGNAGSGPQLLSNIILTVRDSGDGAGDTEDGGKKDGHVGLIVGLSVAVVLVLVVFGFVALMNFRKHRGQNLDQPEPSDPDAAATDV</sequence>
<dbReference type="EMBL" id="JAUPFM010000258">
    <property type="protein sequence ID" value="KAK2810123.1"/>
    <property type="molecule type" value="Genomic_DNA"/>
</dbReference>
<dbReference type="Proteomes" id="UP001187415">
    <property type="component" value="Unassembled WGS sequence"/>
</dbReference>
<dbReference type="GO" id="GO:0009897">
    <property type="term" value="C:external side of plasma membrane"/>
    <property type="evidence" value="ECO:0007669"/>
    <property type="project" value="TreeGrafter"/>
</dbReference>
<dbReference type="InterPro" id="IPR013783">
    <property type="entry name" value="Ig-like_fold"/>
</dbReference>
<dbReference type="GO" id="GO:0050852">
    <property type="term" value="P:T cell receptor signaling pathway"/>
    <property type="evidence" value="ECO:0007669"/>
    <property type="project" value="TreeGrafter"/>
</dbReference>
<feature type="domain" description="Ig-like" evidence="6">
    <location>
        <begin position="14"/>
        <end position="128"/>
    </location>
</feature>
<keyword evidence="2 4" id="KW-0472">Membrane</keyword>
<dbReference type="PANTHER" id="PTHR24100:SF151">
    <property type="entry name" value="ICOS LIGAND"/>
    <property type="match status" value="1"/>
</dbReference>
<gene>
    <name evidence="7" type="ORF">Q5P01_000444</name>
</gene>
<comment type="subcellular location">
    <subcellularLocation>
        <location evidence="1">Membrane</location>
    </subcellularLocation>
</comment>
<evidence type="ECO:0000256" key="3">
    <source>
        <dbReference type="ARBA" id="ARBA00023319"/>
    </source>
</evidence>
<feature type="signal peptide" evidence="5">
    <location>
        <begin position="1"/>
        <end position="27"/>
    </location>
</feature>
<evidence type="ECO:0000256" key="2">
    <source>
        <dbReference type="ARBA" id="ARBA00023136"/>
    </source>
</evidence>
<evidence type="ECO:0000256" key="5">
    <source>
        <dbReference type="SAM" id="SignalP"/>
    </source>
</evidence>
<keyword evidence="4" id="KW-0812">Transmembrane</keyword>
<evidence type="ECO:0000313" key="7">
    <source>
        <dbReference type="EMBL" id="KAK2810123.1"/>
    </source>
</evidence>
<dbReference type="InterPro" id="IPR036179">
    <property type="entry name" value="Ig-like_dom_sf"/>
</dbReference>
<dbReference type="PROSITE" id="PS50835">
    <property type="entry name" value="IG_LIKE"/>
    <property type="match status" value="1"/>
</dbReference>
<dbReference type="GO" id="GO:0005102">
    <property type="term" value="F:signaling receptor binding"/>
    <property type="evidence" value="ECO:0007669"/>
    <property type="project" value="TreeGrafter"/>
</dbReference>
<evidence type="ECO:0000313" key="8">
    <source>
        <dbReference type="Proteomes" id="UP001187415"/>
    </source>
</evidence>
<dbReference type="SMART" id="SM00409">
    <property type="entry name" value="IG"/>
    <property type="match status" value="1"/>
</dbReference>
<comment type="caution">
    <text evidence="7">The sequence shown here is derived from an EMBL/GenBank/DDBJ whole genome shotgun (WGS) entry which is preliminary data.</text>
</comment>
<evidence type="ECO:0000256" key="1">
    <source>
        <dbReference type="ARBA" id="ARBA00004370"/>
    </source>
</evidence>
<dbReference type="Pfam" id="PF07686">
    <property type="entry name" value="V-set"/>
    <property type="match status" value="1"/>
</dbReference>
<evidence type="ECO:0000259" key="6">
    <source>
        <dbReference type="PROSITE" id="PS50835"/>
    </source>
</evidence>
<dbReference type="InterPro" id="IPR007110">
    <property type="entry name" value="Ig-like_dom"/>
</dbReference>
<keyword evidence="5" id="KW-0732">Signal</keyword>
<dbReference type="GO" id="GO:0001817">
    <property type="term" value="P:regulation of cytokine production"/>
    <property type="evidence" value="ECO:0007669"/>
    <property type="project" value="TreeGrafter"/>
</dbReference>
<dbReference type="InterPro" id="IPR050504">
    <property type="entry name" value="IgSF_BTN/MOG"/>
</dbReference>
<feature type="transmembrane region" description="Helical" evidence="4">
    <location>
        <begin position="151"/>
        <end position="173"/>
    </location>
</feature>
<accession>A0AA88LIA8</accession>
<dbReference type="InterPro" id="IPR003599">
    <property type="entry name" value="Ig_sub"/>
</dbReference>
<keyword evidence="8" id="KW-1185">Reference proteome</keyword>
<reference evidence="7" key="1">
    <citation type="submission" date="2023-07" db="EMBL/GenBank/DDBJ databases">
        <title>Chromosome-level Genome Assembly of Striped Snakehead (Channa striata).</title>
        <authorList>
            <person name="Liu H."/>
        </authorList>
    </citation>
    <scope>NUCLEOTIDE SEQUENCE</scope>
    <source>
        <strain evidence="7">Gz</strain>
        <tissue evidence="7">Muscle</tissue>
    </source>
</reference>
<proteinExistence type="predicted"/>
<dbReference type="SUPFAM" id="SSF48726">
    <property type="entry name" value="Immunoglobulin"/>
    <property type="match status" value="1"/>
</dbReference>
<feature type="chain" id="PRO_5041677875" description="Ig-like domain-containing protein" evidence="5">
    <location>
        <begin position="28"/>
        <end position="199"/>
    </location>
</feature>
<dbReference type="PANTHER" id="PTHR24100">
    <property type="entry name" value="BUTYROPHILIN"/>
    <property type="match status" value="1"/>
</dbReference>
<keyword evidence="3" id="KW-0393">Immunoglobulin domain</keyword>